<evidence type="ECO:0000259" key="2">
    <source>
        <dbReference type="PROSITE" id="PS50011"/>
    </source>
</evidence>
<keyword evidence="4" id="KW-1185">Reference proteome</keyword>
<protein>
    <submittedName>
        <fullName evidence="3">20420_t:CDS:1</fullName>
    </submittedName>
</protein>
<dbReference type="GO" id="GO:0005737">
    <property type="term" value="C:cytoplasm"/>
    <property type="evidence" value="ECO:0007669"/>
    <property type="project" value="TreeGrafter"/>
</dbReference>
<dbReference type="InterPro" id="IPR001245">
    <property type="entry name" value="Ser-Thr/Tyr_kinase_cat_dom"/>
</dbReference>
<dbReference type="InterPro" id="IPR017441">
    <property type="entry name" value="Protein_kinase_ATP_BS"/>
</dbReference>
<dbReference type="GO" id="GO:0004674">
    <property type="term" value="F:protein serine/threonine kinase activity"/>
    <property type="evidence" value="ECO:0007669"/>
    <property type="project" value="InterPro"/>
</dbReference>
<sequence>MSNENLFRASLKNTNNEFIKFYDYAKFKNIRLIGSGTFGKVYYAVTESSGLDVVLKSFDNNNAAIVQEIIDELKLYKNISTHNNIIRFYGIATEEGVNDLKSFLVFEYADSGTLSAYLQINFYRLNLTHKLNLVQQLVDAIKFMHEKDIVHGNLNSDNILVHKNIIKISDVGLSGRFYKTSNMTNNLLKNLPYMDPKCLQSKYPYEISKKSDIYSLGILIWMISSGRPPFEAVDQISELVFNILSGVRESPIEGTPLAYITLYTDCWQDDPEKRPNIQEVSSLINYKILQQSGLFTNVKSYEFFKKIVEELCEMIIEEKMKGKTATMILDRMVQFFVEKRQRPENIIDWCLNNQINPIVQCILATCYYYGKWVTRDVQKVFEFSQKSVKGGFIESYNWLD</sequence>
<evidence type="ECO:0000256" key="1">
    <source>
        <dbReference type="PROSITE-ProRule" id="PRU10141"/>
    </source>
</evidence>
<dbReference type="PANTHER" id="PTHR24348:SF71">
    <property type="entry name" value="PROTEIN KINASE DOMAIN-CONTAINING PROTEIN"/>
    <property type="match status" value="1"/>
</dbReference>
<organism evidence="3 4">
    <name type="scientific">Cetraspora pellucida</name>
    <dbReference type="NCBI Taxonomy" id="1433469"/>
    <lineage>
        <taxon>Eukaryota</taxon>
        <taxon>Fungi</taxon>
        <taxon>Fungi incertae sedis</taxon>
        <taxon>Mucoromycota</taxon>
        <taxon>Glomeromycotina</taxon>
        <taxon>Glomeromycetes</taxon>
        <taxon>Diversisporales</taxon>
        <taxon>Gigasporaceae</taxon>
        <taxon>Cetraspora</taxon>
    </lineage>
</organism>
<keyword evidence="1" id="KW-0547">Nucleotide-binding</keyword>
<dbReference type="Gene3D" id="1.10.510.10">
    <property type="entry name" value="Transferase(Phosphotransferase) domain 1"/>
    <property type="match status" value="1"/>
</dbReference>
<dbReference type="InterPro" id="IPR045269">
    <property type="entry name" value="Atg1-like"/>
</dbReference>
<dbReference type="PROSITE" id="PS00107">
    <property type="entry name" value="PROTEIN_KINASE_ATP"/>
    <property type="match status" value="1"/>
</dbReference>
<dbReference type="EMBL" id="CAJVQA010013488">
    <property type="protein sequence ID" value="CAG8724646.1"/>
    <property type="molecule type" value="Genomic_DNA"/>
</dbReference>
<reference evidence="3" key="1">
    <citation type="submission" date="2021-06" db="EMBL/GenBank/DDBJ databases">
        <authorList>
            <person name="Kallberg Y."/>
            <person name="Tangrot J."/>
            <person name="Rosling A."/>
        </authorList>
    </citation>
    <scope>NUCLEOTIDE SEQUENCE</scope>
    <source>
        <strain evidence="3">FL966</strain>
    </source>
</reference>
<proteinExistence type="predicted"/>
<dbReference type="PANTHER" id="PTHR24348">
    <property type="entry name" value="SERINE/THREONINE-PROTEIN KINASE UNC-51-RELATED"/>
    <property type="match status" value="1"/>
</dbReference>
<dbReference type="GO" id="GO:0010506">
    <property type="term" value="P:regulation of autophagy"/>
    <property type="evidence" value="ECO:0007669"/>
    <property type="project" value="InterPro"/>
</dbReference>
<dbReference type="Pfam" id="PF07714">
    <property type="entry name" value="PK_Tyr_Ser-Thr"/>
    <property type="match status" value="1"/>
</dbReference>
<comment type="caution">
    <text evidence="3">The sequence shown here is derived from an EMBL/GenBank/DDBJ whole genome shotgun (WGS) entry which is preliminary data.</text>
</comment>
<dbReference type="InterPro" id="IPR011009">
    <property type="entry name" value="Kinase-like_dom_sf"/>
</dbReference>
<evidence type="ECO:0000313" key="4">
    <source>
        <dbReference type="Proteomes" id="UP000789759"/>
    </source>
</evidence>
<feature type="domain" description="Protein kinase" evidence="2">
    <location>
        <begin position="27"/>
        <end position="289"/>
    </location>
</feature>
<keyword evidence="1" id="KW-0067">ATP-binding</keyword>
<dbReference type="Proteomes" id="UP000789759">
    <property type="component" value="Unassembled WGS sequence"/>
</dbReference>
<dbReference type="PRINTS" id="PR00109">
    <property type="entry name" value="TYRKINASE"/>
</dbReference>
<dbReference type="PROSITE" id="PS50011">
    <property type="entry name" value="PROTEIN_KINASE_DOM"/>
    <property type="match status" value="1"/>
</dbReference>
<feature type="binding site" evidence="1">
    <location>
        <position position="56"/>
    </location>
    <ligand>
        <name>ATP</name>
        <dbReference type="ChEBI" id="CHEBI:30616"/>
    </ligand>
</feature>
<name>A0A9N9I849_9GLOM</name>
<accession>A0A9N9I849</accession>
<evidence type="ECO:0000313" key="3">
    <source>
        <dbReference type="EMBL" id="CAG8724646.1"/>
    </source>
</evidence>
<dbReference type="AlphaFoldDB" id="A0A9N9I849"/>
<dbReference type="SUPFAM" id="SSF56112">
    <property type="entry name" value="Protein kinase-like (PK-like)"/>
    <property type="match status" value="1"/>
</dbReference>
<gene>
    <name evidence="3" type="ORF">CPELLU_LOCUS13102</name>
</gene>
<dbReference type="OrthoDB" id="2401974at2759"/>
<dbReference type="GO" id="GO:0005524">
    <property type="term" value="F:ATP binding"/>
    <property type="evidence" value="ECO:0007669"/>
    <property type="project" value="UniProtKB-UniRule"/>
</dbReference>
<dbReference type="InterPro" id="IPR000719">
    <property type="entry name" value="Prot_kinase_dom"/>
</dbReference>